<dbReference type="KEGG" id="nal:B005_0477"/>
<sequence>MNGVARHVEGTPDRGSSQRIADSRRTHGIVHGVGRLSLVGKGRPHGQRQP</sequence>
<evidence type="ECO:0000256" key="1">
    <source>
        <dbReference type="SAM" id="MobiDB-lite"/>
    </source>
</evidence>
<dbReference type="HOGENOM" id="CLU_3120395_0_0_11"/>
<feature type="region of interest" description="Disordered" evidence="1">
    <location>
        <begin position="1"/>
        <end position="27"/>
    </location>
</feature>
<protein>
    <submittedName>
        <fullName evidence="2">Uncharacterized protein</fullName>
    </submittedName>
</protein>
<proteinExistence type="predicted"/>
<dbReference type="EMBL" id="CP003788">
    <property type="protein sequence ID" value="AFR10715.1"/>
    <property type="molecule type" value="Genomic_DNA"/>
</dbReference>
<evidence type="ECO:0000313" key="2">
    <source>
        <dbReference type="EMBL" id="AFR10715.1"/>
    </source>
</evidence>
<dbReference type="Proteomes" id="UP000003779">
    <property type="component" value="Chromosome"/>
</dbReference>
<dbReference type="AlphaFoldDB" id="J7LGW2"/>
<reference evidence="2 3" key="1">
    <citation type="journal article" date="2012" name="J. Bacteriol.">
        <title>Whole-Genome Sequence of Nocardiopsis alba Strain ATCC BAA-2165, Associated with Honeybees.</title>
        <authorList>
            <person name="Qiao J."/>
            <person name="Chen L."/>
            <person name="Li Y."/>
            <person name="Wang J."/>
            <person name="Zhang W."/>
            <person name="Chen S."/>
        </authorList>
    </citation>
    <scope>NUCLEOTIDE SEQUENCE [LARGE SCALE GENOMIC DNA]</scope>
    <source>
        <strain evidence="3">ATCC BAA-2165 / BE74</strain>
    </source>
</reference>
<reference evidence="3" key="2">
    <citation type="submission" date="2012-08" db="EMBL/GenBank/DDBJ databases">
        <title>Whole-genome sequence of Nocardiopsis alba strain ATCC BAA-2165 associated with honeybees.</title>
        <authorList>
            <person name="Qiao J."/>
            <person name="Chen L."/>
            <person name="Li Y."/>
            <person name="Wang J."/>
            <person name="Zhang W."/>
            <person name="Chen S."/>
        </authorList>
    </citation>
    <scope>NUCLEOTIDE SEQUENCE [LARGE SCALE GENOMIC DNA]</scope>
    <source>
        <strain evidence="3">ATCC BAA-2165 / BE74</strain>
    </source>
</reference>
<name>J7LGW2_NOCAA</name>
<gene>
    <name evidence="2" type="ordered locus">B005_0477</name>
</gene>
<accession>J7LGW2</accession>
<evidence type="ECO:0000313" key="3">
    <source>
        <dbReference type="Proteomes" id="UP000003779"/>
    </source>
</evidence>
<organism evidence="2 3">
    <name type="scientific">Nocardiopsis alba (strain ATCC BAA-2165 / BE74)</name>
    <dbReference type="NCBI Taxonomy" id="1205910"/>
    <lineage>
        <taxon>Bacteria</taxon>
        <taxon>Bacillati</taxon>
        <taxon>Actinomycetota</taxon>
        <taxon>Actinomycetes</taxon>
        <taxon>Streptosporangiales</taxon>
        <taxon>Nocardiopsidaceae</taxon>
        <taxon>Nocardiopsis</taxon>
    </lineage>
</organism>
<feature type="compositionally biased region" description="Basic and acidic residues" evidence="1">
    <location>
        <begin position="1"/>
        <end position="12"/>
    </location>
</feature>